<accession>A0A553E861</accession>
<dbReference type="EMBL" id="VJZT01000003">
    <property type="protein sequence ID" value="TRX41258.1"/>
    <property type="molecule type" value="Genomic_DNA"/>
</dbReference>
<gene>
    <name evidence="1" type="ORF">FNW21_03950</name>
</gene>
<evidence type="ECO:0008006" key="3">
    <source>
        <dbReference type="Google" id="ProtNLM"/>
    </source>
</evidence>
<evidence type="ECO:0000313" key="2">
    <source>
        <dbReference type="Proteomes" id="UP000316371"/>
    </source>
</evidence>
<organism evidence="1 2">
    <name type="scientific">Flavobacterium restrictum</name>
    <dbReference type="NCBI Taxonomy" id="2594428"/>
    <lineage>
        <taxon>Bacteria</taxon>
        <taxon>Pseudomonadati</taxon>
        <taxon>Bacteroidota</taxon>
        <taxon>Flavobacteriia</taxon>
        <taxon>Flavobacteriales</taxon>
        <taxon>Flavobacteriaceae</taxon>
        <taxon>Flavobacterium</taxon>
    </lineage>
</organism>
<dbReference type="OrthoDB" id="7297045at2"/>
<name>A0A553E861_9FLAO</name>
<protein>
    <recommendedName>
        <fullName evidence="3">SGNH/GDSL hydrolase family protein</fullName>
    </recommendedName>
</protein>
<dbReference type="Proteomes" id="UP000316371">
    <property type="component" value="Unassembled WGS sequence"/>
</dbReference>
<evidence type="ECO:0000313" key="1">
    <source>
        <dbReference type="EMBL" id="TRX41258.1"/>
    </source>
</evidence>
<dbReference type="AlphaFoldDB" id="A0A553E861"/>
<keyword evidence="2" id="KW-1185">Reference proteome</keyword>
<comment type="caution">
    <text evidence="1">The sequence shown here is derived from an EMBL/GenBank/DDBJ whole genome shotgun (WGS) entry which is preliminary data.</text>
</comment>
<sequence>MKRFVLLVLKMGIGIALIAILLDLCYTQVYLHDAKRNKVAMVYHSKPTRYDVVILGSSRANNHFVAPMFEKKGLKTFNYGMSGGHLFEASLMLKVMLERGYTLKNVVLEADLSLANEQQSELVAAKFLPYLHDSKTIATHFATQPNFWAWYYLPFYRYIAFEPQIGMREVYATSTQKQTNVLDNLGYYPLGKKPNANMKNNLTNLKPLHNRYYQEIKQICKTHNIHLITLMTPMCTNVVGIDYFDKVKQLYPEIYNYENAVEGDQYFSSCGHLNDAGARRFTARIIKDFFNK</sequence>
<dbReference type="RefSeq" id="WP_144255446.1">
    <property type="nucleotide sequence ID" value="NZ_VJZT01000003.1"/>
</dbReference>
<proteinExistence type="predicted"/>
<reference evidence="1 2" key="1">
    <citation type="submission" date="2019-07" db="EMBL/GenBank/DDBJ databases">
        <title>Novel species of Flavobacterium.</title>
        <authorList>
            <person name="Liu Q."/>
            <person name="Xin Y.-H."/>
        </authorList>
    </citation>
    <scope>NUCLEOTIDE SEQUENCE [LARGE SCALE GENOMIC DNA]</scope>
    <source>
        <strain evidence="1 2">LB1R34</strain>
    </source>
</reference>